<protein>
    <recommendedName>
        <fullName evidence="12">SET domain-containing protein</fullName>
    </recommendedName>
</protein>
<keyword evidence="3" id="KW-0949">S-adenosyl-L-methionine</keyword>
<dbReference type="AlphaFoldDB" id="A0A067PFQ4"/>
<dbReference type="SUPFAM" id="SSF82199">
    <property type="entry name" value="SET domain"/>
    <property type="match status" value="1"/>
</dbReference>
<evidence type="ECO:0000313" key="11">
    <source>
        <dbReference type="Proteomes" id="UP000027265"/>
    </source>
</evidence>
<accession>A0A067PFQ4</accession>
<organism evidence="10 11">
    <name type="scientific">Jaapia argillacea MUCL 33604</name>
    <dbReference type="NCBI Taxonomy" id="933084"/>
    <lineage>
        <taxon>Eukaryota</taxon>
        <taxon>Fungi</taxon>
        <taxon>Dikarya</taxon>
        <taxon>Basidiomycota</taxon>
        <taxon>Agaricomycotina</taxon>
        <taxon>Agaricomycetes</taxon>
        <taxon>Agaricomycetidae</taxon>
        <taxon>Jaapiales</taxon>
        <taxon>Jaapiaceae</taxon>
        <taxon>Jaapia</taxon>
    </lineage>
</organism>
<keyword evidence="2" id="KW-0808">Transferase</keyword>
<dbReference type="PANTHER" id="PTHR45747">
    <property type="entry name" value="HISTONE-LYSINE N-METHYLTRANSFERASE E(Z)"/>
    <property type="match status" value="1"/>
</dbReference>
<dbReference type="InParanoid" id="A0A067PFQ4"/>
<dbReference type="Pfam" id="PF18264">
    <property type="entry name" value="preSET_CXC"/>
    <property type="match status" value="1"/>
</dbReference>
<evidence type="ECO:0000256" key="5">
    <source>
        <dbReference type="ARBA" id="ARBA00023163"/>
    </source>
</evidence>
<dbReference type="EMBL" id="KL197732">
    <property type="protein sequence ID" value="KDQ53743.1"/>
    <property type="molecule type" value="Genomic_DNA"/>
</dbReference>
<dbReference type="GO" id="GO:0005634">
    <property type="term" value="C:nucleus"/>
    <property type="evidence" value="ECO:0007669"/>
    <property type="project" value="TreeGrafter"/>
</dbReference>
<dbReference type="Proteomes" id="UP000027265">
    <property type="component" value="Unassembled WGS sequence"/>
</dbReference>
<feature type="domain" description="SET" evidence="8">
    <location>
        <begin position="500"/>
        <end position="644"/>
    </location>
</feature>
<evidence type="ECO:0000256" key="6">
    <source>
        <dbReference type="ARBA" id="ARBA00048568"/>
    </source>
</evidence>
<evidence type="ECO:0000259" key="8">
    <source>
        <dbReference type="PROSITE" id="PS50280"/>
    </source>
</evidence>
<dbReference type="PANTHER" id="PTHR45747:SF4">
    <property type="entry name" value="HISTONE-LYSINE N-METHYLTRANSFERASE E(Z)"/>
    <property type="match status" value="1"/>
</dbReference>
<evidence type="ECO:0000259" key="9">
    <source>
        <dbReference type="PROSITE" id="PS51633"/>
    </source>
</evidence>
<dbReference type="InterPro" id="IPR026489">
    <property type="entry name" value="CXC_dom"/>
</dbReference>
<evidence type="ECO:0000313" key="10">
    <source>
        <dbReference type="EMBL" id="KDQ53743.1"/>
    </source>
</evidence>
<dbReference type="OrthoDB" id="6141102at2759"/>
<dbReference type="PROSITE" id="PS50280">
    <property type="entry name" value="SET"/>
    <property type="match status" value="1"/>
</dbReference>
<name>A0A067PFQ4_9AGAM</name>
<dbReference type="InterPro" id="IPR041355">
    <property type="entry name" value="Pre-SET_CXC"/>
</dbReference>
<dbReference type="GO" id="GO:0003682">
    <property type="term" value="F:chromatin binding"/>
    <property type="evidence" value="ECO:0007669"/>
    <property type="project" value="TreeGrafter"/>
</dbReference>
<keyword evidence="4" id="KW-0805">Transcription regulation</keyword>
<dbReference type="InterPro" id="IPR001214">
    <property type="entry name" value="SET_dom"/>
</dbReference>
<comment type="catalytic activity">
    <reaction evidence="6">
        <text>L-lysyl(27)-[histone H3] + 3 S-adenosyl-L-methionine = N(6),N(6),N(6)-trimethyl-L-lysyl(27)-[histone H3] + 3 S-adenosyl-L-homocysteine + 3 H(+)</text>
        <dbReference type="Rhea" id="RHEA:60292"/>
        <dbReference type="Rhea" id="RHEA-COMP:15535"/>
        <dbReference type="Rhea" id="RHEA-COMP:15548"/>
        <dbReference type="ChEBI" id="CHEBI:15378"/>
        <dbReference type="ChEBI" id="CHEBI:29969"/>
        <dbReference type="ChEBI" id="CHEBI:57856"/>
        <dbReference type="ChEBI" id="CHEBI:59789"/>
        <dbReference type="ChEBI" id="CHEBI:61961"/>
        <dbReference type="EC" id="2.1.1.356"/>
    </reaction>
</comment>
<dbReference type="InterPro" id="IPR046341">
    <property type="entry name" value="SET_dom_sf"/>
</dbReference>
<gene>
    <name evidence="10" type="ORF">JAAARDRAFT_39057</name>
</gene>
<dbReference type="HOGENOM" id="CLU_029951_0_0_1"/>
<evidence type="ECO:0000256" key="3">
    <source>
        <dbReference type="ARBA" id="ARBA00022691"/>
    </source>
</evidence>
<evidence type="ECO:0000256" key="1">
    <source>
        <dbReference type="ARBA" id="ARBA00022603"/>
    </source>
</evidence>
<keyword evidence="11" id="KW-1185">Reference proteome</keyword>
<dbReference type="GO" id="GO:0032259">
    <property type="term" value="P:methylation"/>
    <property type="evidence" value="ECO:0007669"/>
    <property type="project" value="UniProtKB-KW"/>
</dbReference>
<dbReference type="STRING" id="933084.A0A067PFQ4"/>
<sequence length="656" mass="74588">MDDIAFVDRSEPYDGLHNPSRGRRDDEVDLKSLVIAVHREVWEEFYSWEPEGCAQLIESLVREAPSNVEEEDYGELEDEEEEEVDQLFEEMDLEASEDQDVLLFIDLDNGSPIRSEIVSQGVKVKTFPSHRRYDACTPANRNIHWREGEPDDSKHLAFLPFADDPTFDNAGYANREDQFTRWDWIDDMIDPDLEVIEIEALRRLHFGEAYALSFEEIDAQDVLTPTRSDADSGLVWQTAQRDTLYWPGSSLSSLQDPLSGHGASPSEDDLIGRINKSLVHFCPSLNCLQPYCPTHTFPYTPLSPIKPALSNDRMRLSDGDPCGDSCFRVTDIDRFKDMFYWDQEEMDDLQSVLKVTPDLISCDLAVLCQKPCREVFVKRGEIITNDSIVDPENEHQQAFPEEELEFVDDIVDSWNKFAPKPPCDHEGPCGTDICSCFGANLHCERNCRCGLNCQRRWRGCKCKKGNCSELLKCRCRKVGRECDPDVCSPCGARDPEGRCKNVNIQRGLMSNVEVKTGMYGLGLFACKTIHHGDFIGEYVGDVLWQGYTDHVNELQEHRGLNYLFDLDEAFIIDAARTGNTTQYINHKSGKGASSEARILYVNGEHRIGIFASEVTVFLISLHRNLKARVAKRISRGQEILLDYGEKYWSKTGHSGN</sequence>
<keyword evidence="5" id="KW-0804">Transcription</keyword>
<evidence type="ECO:0008006" key="12">
    <source>
        <dbReference type="Google" id="ProtNLM"/>
    </source>
</evidence>
<keyword evidence="1" id="KW-0489">Methyltransferase</keyword>
<feature type="compositionally biased region" description="Basic and acidic residues" evidence="7">
    <location>
        <begin position="1"/>
        <end position="14"/>
    </location>
</feature>
<dbReference type="Gene3D" id="2.170.270.10">
    <property type="entry name" value="SET domain"/>
    <property type="match status" value="1"/>
</dbReference>
<dbReference type="GO" id="GO:0031507">
    <property type="term" value="P:heterochromatin formation"/>
    <property type="evidence" value="ECO:0007669"/>
    <property type="project" value="TreeGrafter"/>
</dbReference>
<dbReference type="InterPro" id="IPR045318">
    <property type="entry name" value="EZH1/2-like"/>
</dbReference>
<feature type="domain" description="CXC" evidence="9">
    <location>
        <begin position="401"/>
        <end position="507"/>
    </location>
</feature>
<dbReference type="PROSITE" id="PS51633">
    <property type="entry name" value="CXC"/>
    <property type="match status" value="1"/>
</dbReference>
<evidence type="ECO:0000256" key="2">
    <source>
        <dbReference type="ARBA" id="ARBA00022679"/>
    </source>
</evidence>
<proteinExistence type="predicted"/>
<dbReference type="SMART" id="SM00317">
    <property type="entry name" value="SET"/>
    <property type="match status" value="1"/>
</dbReference>
<evidence type="ECO:0000256" key="4">
    <source>
        <dbReference type="ARBA" id="ARBA00023015"/>
    </source>
</evidence>
<dbReference type="Pfam" id="PF00856">
    <property type="entry name" value="SET"/>
    <property type="match status" value="1"/>
</dbReference>
<reference evidence="11" key="1">
    <citation type="journal article" date="2014" name="Proc. Natl. Acad. Sci. U.S.A.">
        <title>Extensive sampling of basidiomycete genomes demonstrates inadequacy of the white-rot/brown-rot paradigm for wood decay fungi.</title>
        <authorList>
            <person name="Riley R."/>
            <person name="Salamov A.A."/>
            <person name="Brown D.W."/>
            <person name="Nagy L.G."/>
            <person name="Floudas D."/>
            <person name="Held B.W."/>
            <person name="Levasseur A."/>
            <person name="Lombard V."/>
            <person name="Morin E."/>
            <person name="Otillar R."/>
            <person name="Lindquist E.A."/>
            <person name="Sun H."/>
            <person name="LaButti K.M."/>
            <person name="Schmutz J."/>
            <person name="Jabbour D."/>
            <person name="Luo H."/>
            <person name="Baker S.E."/>
            <person name="Pisabarro A.G."/>
            <person name="Walton J.D."/>
            <person name="Blanchette R.A."/>
            <person name="Henrissat B."/>
            <person name="Martin F."/>
            <person name="Cullen D."/>
            <person name="Hibbett D.S."/>
            <person name="Grigoriev I.V."/>
        </authorList>
    </citation>
    <scope>NUCLEOTIDE SEQUENCE [LARGE SCALE GENOMIC DNA]</scope>
    <source>
        <strain evidence="11">MUCL 33604</strain>
    </source>
</reference>
<dbReference type="GO" id="GO:0140951">
    <property type="term" value="F:histone H3K27 trimethyltransferase activity"/>
    <property type="evidence" value="ECO:0007669"/>
    <property type="project" value="UniProtKB-EC"/>
</dbReference>
<evidence type="ECO:0000256" key="7">
    <source>
        <dbReference type="SAM" id="MobiDB-lite"/>
    </source>
</evidence>
<feature type="region of interest" description="Disordered" evidence="7">
    <location>
        <begin position="1"/>
        <end position="23"/>
    </location>
</feature>